<gene>
    <name evidence="2" type="ORF">CHIRRI_LOCUS8840</name>
</gene>
<accession>A0A9N9RY35</accession>
<dbReference type="Proteomes" id="UP001153620">
    <property type="component" value="Chromosome 2"/>
</dbReference>
<sequence length="106" mass="12102">MKLMLLVLFLSIYIECAPNKVYFVKLEVEDGIELEEFSVKAKTKENNKGYPTYFENFPYFPYQVPATQATQVTKPEISSLTKQGIAVENEEQVNINKDVAVEEETG</sequence>
<keyword evidence="3" id="KW-1185">Reference proteome</keyword>
<keyword evidence="1" id="KW-0732">Signal</keyword>
<evidence type="ECO:0000313" key="2">
    <source>
        <dbReference type="EMBL" id="CAG9805974.1"/>
    </source>
</evidence>
<feature type="chain" id="PRO_5040493778" evidence="1">
    <location>
        <begin position="17"/>
        <end position="106"/>
    </location>
</feature>
<name>A0A9N9RY35_9DIPT</name>
<reference evidence="2" key="2">
    <citation type="submission" date="2022-10" db="EMBL/GenBank/DDBJ databases">
        <authorList>
            <consortium name="ENA_rothamsted_submissions"/>
            <consortium name="culmorum"/>
            <person name="King R."/>
        </authorList>
    </citation>
    <scope>NUCLEOTIDE SEQUENCE</scope>
</reference>
<evidence type="ECO:0000256" key="1">
    <source>
        <dbReference type="SAM" id="SignalP"/>
    </source>
</evidence>
<organism evidence="2 3">
    <name type="scientific">Chironomus riparius</name>
    <dbReference type="NCBI Taxonomy" id="315576"/>
    <lineage>
        <taxon>Eukaryota</taxon>
        <taxon>Metazoa</taxon>
        <taxon>Ecdysozoa</taxon>
        <taxon>Arthropoda</taxon>
        <taxon>Hexapoda</taxon>
        <taxon>Insecta</taxon>
        <taxon>Pterygota</taxon>
        <taxon>Neoptera</taxon>
        <taxon>Endopterygota</taxon>
        <taxon>Diptera</taxon>
        <taxon>Nematocera</taxon>
        <taxon>Chironomoidea</taxon>
        <taxon>Chironomidae</taxon>
        <taxon>Chironominae</taxon>
        <taxon>Chironomus</taxon>
    </lineage>
</organism>
<evidence type="ECO:0000313" key="3">
    <source>
        <dbReference type="Proteomes" id="UP001153620"/>
    </source>
</evidence>
<protein>
    <submittedName>
        <fullName evidence="2">Uncharacterized protein</fullName>
    </submittedName>
</protein>
<dbReference type="EMBL" id="OU895878">
    <property type="protein sequence ID" value="CAG9805974.1"/>
    <property type="molecule type" value="Genomic_DNA"/>
</dbReference>
<proteinExistence type="predicted"/>
<feature type="signal peptide" evidence="1">
    <location>
        <begin position="1"/>
        <end position="16"/>
    </location>
</feature>
<dbReference type="AlphaFoldDB" id="A0A9N9RY35"/>
<reference evidence="2" key="1">
    <citation type="submission" date="2022-01" db="EMBL/GenBank/DDBJ databases">
        <authorList>
            <person name="King R."/>
        </authorList>
    </citation>
    <scope>NUCLEOTIDE SEQUENCE</scope>
</reference>